<gene>
    <name evidence="2" type="primary">ANN3_17</name>
    <name evidence="1" type="synonym">ANN3_15</name>
    <name evidence="1" type="ORF">CK203_085653</name>
    <name evidence="2" type="ORF">CK203_112040</name>
</gene>
<dbReference type="Proteomes" id="UP000288805">
    <property type="component" value="Unassembled WGS sequence"/>
</dbReference>
<dbReference type="Gene3D" id="1.10.220.10">
    <property type="entry name" value="Annexin"/>
    <property type="match status" value="1"/>
</dbReference>
<dbReference type="AlphaFoldDB" id="A0A438FF94"/>
<name>A0A438FF94_VITVI</name>
<dbReference type="EMBL" id="QGNW01002731">
    <property type="protein sequence ID" value="RVW11849.1"/>
    <property type="molecule type" value="Genomic_DNA"/>
</dbReference>
<protein>
    <submittedName>
        <fullName evidence="2">Annexin D3</fullName>
    </submittedName>
</protein>
<organism evidence="2 3">
    <name type="scientific">Vitis vinifera</name>
    <name type="common">Grape</name>
    <dbReference type="NCBI Taxonomy" id="29760"/>
    <lineage>
        <taxon>Eukaryota</taxon>
        <taxon>Viridiplantae</taxon>
        <taxon>Streptophyta</taxon>
        <taxon>Embryophyta</taxon>
        <taxon>Tracheophyta</taxon>
        <taxon>Spermatophyta</taxon>
        <taxon>Magnoliopsida</taxon>
        <taxon>eudicotyledons</taxon>
        <taxon>Gunneridae</taxon>
        <taxon>Pentapetalae</taxon>
        <taxon>rosids</taxon>
        <taxon>Vitales</taxon>
        <taxon>Vitaceae</taxon>
        <taxon>Viteae</taxon>
        <taxon>Vitis</taxon>
    </lineage>
</organism>
<dbReference type="SUPFAM" id="SSF47874">
    <property type="entry name" value="Annexin"/>
    <property type="match status" value="1"/>
</dbReference>
<dbReference type="GO" id="GO:0005509">
    <property type="term" value="F:calcium ion binding"/>
    <property type="evidence" value="ECO:0007669"/>
    <property type="project" value="InterPro"/>
</dbReference>
<comment type="caution">
    <text evidence="2">The sequence shown here is derived from an EMBL/GenBank/DDBJ whole genome shotgun (WGS) entry which is preliminary data.</text>
</comment>
<evidence type="ECO:0000313" key="1">
    <source>
        <dbReference type="EMBL" id="RVW11849.1"/>
    </source>
</evidence>
<dbReference type="InterPro" id="IPR037104">
    <property type="entry name" value="Annexin_sf"/>
</dbReference>
<evidence type="ECO:0000313" key="2">
    <source>
        <dbReference type="EMBL" id="RVW58638.1"/>
    </source>
</evidence>
<reference evidence="2 3" key="1">
    <citation type="journal article" date="2018" name="PLoS Genet.">
        <title>Population sequencing reveals clonal diversity and ancestral inbreeding in the grapevine cultivar Chardonnay.</title>
        <authorList>
            <person name="Roach M.J."/>
            <person name="Johnson D.L."/>
            <person name="Bohlmann J."/>
            <person name="van Vuuren H.J."/>
            <person name="Jones S.J."/>
            <person name="Pretorius I.S."/>
            <person name="Schmidt S.A."/>
            <person name="Borneman A.R."/>
        </authorList>
    </citation>
    <scope>NUCLEOTIDE SEQUENCE [LARGE SCALE GENOMIC DNA]</scope>
    <source>
        <strain evidence="3">cv. Chardonnay</strain>
        <strain evidence="2">I10V1</strain>
        <tissue evidence="2">Leaf</tissue>
    </source>
</reference>
<evidence type="ECO:0000313" key="3">
    <source>
        <dbReference type="Proteomes" id="UP000288805"/>
    </source>
</evidence>
<dbReference type="GO" id="GO:0005544">
    <property type="term" value="F:calcium-dependent phospholipid binding"/>
    <property type="evidence" value="ECO:0007669"/>
    <property type="project" value="InterPro"/>
</dbReference>
<dbReference type="EMBL" id="QGNW01000933">
    <property type="protein sequence ID" value="RVW58638.1"/>
    <property type="molecule type" value="Genomic_DNA"/>
</dbReference>
<sequence>MIHHQVIKASTVGYWTKDEDSLTRAIVTWAEIDMTKIKGDYFKMNTNLDDVVRRDALGVYKSFLMALIGAKI</sequence>
<proteinExistence type="predicted"/>
<accession>A0A438FF94</accession>